<proteinExistence type="predicted"/>
<dbReference type="Proteomes" id="UP000199109">
    <property type="component" value="Unassembled WGS sequence"/>
</dbReference>
<evidence type="ECO:0000313" key="3">
    <source>
        <dbReference type="EMBL" id="SDE76864.1"/>
    </source>
</evidence>
<dbReference type="EMBL" id="FNAO01000007">
    <property type="protein sequence ID" value="SDE76864.1"/>
    <property type="molecule type" value="Genomic_DNA"/>
</dbReference>
<feature type="compositionally biased region" description="Low complexity" evidence="1">
    <location>
        <begin position="235"/>
        <end position="271"/>
    </location>
</feature>
<dbReference type="InterPro" id="IPR000601">
    <property type="entry name" value="PKD_dom"/>
</dbReference>
<dbReference type="PROSITE" id="PS50093">
    <property type="entry name" value="PKD"/>
    <property type="match status" value="2"/>
</dbReference>
<dbReference type="PROSITE" id="PS51257">
    <property type="entry name" value="PROKAR_LIPOPROTEIN"/>
    <property type="match status" value="1"/>
</dbReference>
<dbReference type="OrthoDB" id="1433444at2"/>
<reference evidence="3 4" key="1">
    <citation type="submission" date="2016-10" db="EMBL/GenBank/DDBJ databases">
        <authorList>
            <person name="de Groot N.N."/>
        </authorList>
    </citation>
    <scope>NUCLEOTIDE SEQUENCE [LARGE SCALE GENOMIC DNA]</scope>
    <source>
        <strain evidence="3 4">DSM 23421</strain>
    </source>
</reference>
<dbReference type="Pfam" id="PF13229">
    <property type="entry name" value="Beta_helix"/>
    <property type="match status" value="1"/>
</dbReference>
<evidence type="ECO:0000313" key="4">
    <source>
        <dbReference type="Proteomes" id="UP000199109"/>
    </source>
</evidence>
<feature type="domain" description="PKD" evidence="2">
    <location>
        <begin position="59"/>
        <end position="146"/>
    </location>
</feature>
<name>A0A1G7FLX8_9FLAO</name>
<dbReference type="SMART" id="SM00710">
    <property type="entry name" value="PbH1"/>
    <property type="match status" value="7"/>
</dbReference>
<evidence type="ECO:0000259" key="2">
    <source>
        <dbReference type="PROSITE" id="PS50093"/>
    </source>
</evidence>
<dbReference type="InterPro" id="IPR035986">
    <property type="entry name" value="PKD_dom_sf"/>
</dbReference>
<evidence type="ECO:0000256" key="1">
    <source>
        <dbReference type="SAM" id="MobiDB-lite"/>
    </source>
</evidence>
<dbReference type="SMART" id="SM00089">
    <property type="entry name" value="PKD"/>
    <property type="match status" value="2"/>
</dbReference>
<dbReference type="Gene3D" id="2.60.40.10">
    <property type="entry name" value="Immunoglobulins"/>
    <property type="match status" value="2"/>
</dbReference>
<dbReference type="InterPro" id="IPR012334">
    <property type="entry name" value="Pectin_lyas_fold"/>
</dbReference>
<dbReference type="CDD" id="cd00146">
    <property type="entry name" value="PKD"/>
    <property type="match status" value="2"/>
</dbReference>
<accession>A0A1G7FLX8</accession>
<dbReference type="Pfam" id="PF18911">
    <property type="entry name" value="PKD_4"/>
    <property type="match status" value="2"/>
</dbReference>
<dbReference type="STRING" id="641691.SAMN05421636_107184"/>
<dbReference type="InterPro" id="IPR006626">
    <property type="entry name" value="PbH1"/>
</dbReference>
<dbReference type="InterPro" id="IPR011050">
    <property type="entry name" value="Pectin_lyase_fold/virulence"/>
</dbReference>
<dbReference type="InterPro" id="IPR022409">
    <property type="entry name" value="PKD/Chitinase_dom"/>
</dbReference>
<keyword evidence="4" id="KW-1185">Reference proteome</keyword>
<feature type="compositionally biased region" description="Polar residues" evidence="1">
    <location>
        <begin position="225"/>
        <end position="234"/>
    </location>
</feature>
<dbReference type="AlphaFoldDB" id="A0A1G7FLX8"/>
<dbReference type="InterPro" id="IPR013783">
    <property type="entry name" value="Ig-like_fold"/>
</dbReference>
<dbReference type="InterPro" id="IPR039448">
    <property type="entry name" value="Beta_helix"/>
</dbReference>
<gene>
    <name evidence="3" type="ORF">SAMN05421636_107184</name>
</gene>
<dbReference type="Gene3D" id="2.160.20.10">
    <property type="entry name" value="Single-stranded right-handed beta-helix, Pectin lyase-like"/>
    <property type="match status" value="1"/>
</dbReference>
<dbReference type="SUPFAM" id="SSF51126">
    <property type="entry name" value="Pectin lyase-like"/>
    <property type="match status" value="1"/>
</dbReference>
<dbReference type="SUPFAM" id="SSF49299">
    <property type="entry name" value="PKD domain"/>
    <property type="match status" value="2"/>
</dbReference>
<protein>
    <submittedName>
        <fullName evidence="3">PKD domain-containing protein</fullName>
    </submittedName>
</protein>
<sequence length="672" mass="71718">MNFLPTKIVLRIFCFILFGLTVILGCSKDDEESYDAIETSAMLKKTNAVAGTTSKINVAAVIEGSIPTSAKAPATIAFKGYGSINQGQIKSYFWDFKDGSTANTINASHTFKKAGEYAVQLTVKNAAGQTHSTTRKITITGSSSSSGSSKINVAAVISGSIPTSAKAPATIDFKAWNSVNQKDIKGYFWNFNDGSTTTKKNPTHTFTKTGDFVVELSVKNAAGETHSTTRNIKITGTSTTNTGSSSGGSTSASSSGSGSSGSTSSTARTSGNYPSNAVMASSFGFKSGDATAAFEAAINSGKSYVVIDKQSSDWVIRPTRFFNLSNMTIVFEPGVTLRAKSGAFKEGARLFKLSGARNVTIEGTGATFKMNKNEYTSGEQRHAFEMDMCNGITVRGLTIRDSGGAGIKLMGDTNSGYCQNIILENIRSLNNRRDGITITSAQDVWVRNSEFSGSSGTRPEAGVVLESDTANERLVNINFTNCKFADNESAGIHFSTNKMNGGSRSVSIKVVDSEFSNNAISPPSGFFPTEVEVGGGNGTSVVGGEIRFERVKFNGSRGGIVFTRKSANGFKAVFKDCEARNVVTSNSISPIRMEANSSRNTLGGIEFDNFYIQYNRDIPFMKIQAPSKSGNFDVKNVKGSFTVKEPGDNPLYYKGGYQTSKNVNVSINYKHI</sequence>
<feature type="region of interest" description="Disordered" evidence="1">
    <location>
        <begin position="224"/>
        <end position="271"/>
    </location>
</feature>
<feature type="domain" description="PKD" evidence="2">
    <location>
        <begin position="154"/>
        <end position="241"/>
    </location>
</feature>
<organism evidence="3 4">
    <name type="scientific">Pricia antarctica</name>
    <dbReference type="NCBI Taxonomy" id="641691"/>
    <lineage>
        <taxon>Bacteria</taxon>
        <taxon>Pseudomonadati</taxon>
        <taxon>Bacteroidota</taxon>
        <taxon>Flavobacteriia</taxon>
        <taxon>Flavobacteriales</taxon>
        <taxon>Flavobacteriaceae</taxon>
        <taxon>Pricia</taxon>
    </lineage>
</organism>